<feature type="region of interest" description="Disordered" evidence="1">
    <location>
        <begin position="45"/>
        <end position="82"/>
    </location>
</feature>
<reference evidence="2" key="1">
    <citation type="submission" date="2021-02" db="EMBL/GenBank/DDBJ databases">
        <authorList>
            <person name="Nowell W R."/>
        </authorList>
    </citation>
    <scope>NUCLEOTIDE SEQUENCE</scope>
</reference>
<organism evidence="2 3">
    <name type="scientific">Rotaria sordida</name>
    <dbReference type="NCBI Taxonomy" id="392033"/>
    <lineage>
        <taxon>Eukaryota</taxon>
        <taxon>Metazoa</taxon>
        <taxon>Spiralia</taxon>
        <taxon>Gnathifera</taxon>
        <taxon>Rotifera</taxon>
        <taxon>Eurotatoria</taxon>
        <taxon>Bdelloidea</taxon>
        <taxon>Philodinida</taxon>
        <taxon>Philodinidae</taxon>
        <taxon>Rotaria</taxon>
    </lineage>
</organism>
<accession>A0A815DHX0</accession>
<name>A0A815DHX0_9BILA</name>
<comment type="caution">
    <text evidence="2">The sequence shown here is derived from an EMBL/GenBank/DDBJ whole genome shotgun (WGS) entry which is preliminary data.</text>
</comment>
<gene>
    <name evidence="2" type="ORF">ZHD862_LOCUS27735</name>
</gene>
<proteinExistence type="predicted"/>
<evidence type="ECO:0000256" key="1">
    <source>
        <dbReference type="SAM" id="MobiDB-lite"/>
    </source>
</evidence>
<protein>
    <submittedName>
        <fullName evidence="2">Uncharacterized protein</fullName>
    </submittedName>
</protein>
<evidence type="ECO:0000313" key="3">
    <source>
        <dbReference type="Proteomes" id="UP000663864"/>
    </source>
</evidence>
<dbReference type="AlphaFoldDB" id="A0A815DHX0"/>
<dbReference type="Proteomes" id="UP000663864">
    <property type="component" value="Unassembled WGS sequence"/>
</dbReference>
<sequence length="177" mass="20119">MQQDHMPRAVQPAASDDFHYIFIDLVAWRRNGFLFDDENEYNLAHDDMSPSDFTDSFDEEAEEAEVESDDEEDESYTEDANDDEENNLLHEFSLHGNIINILNCGSQTIQVGFFKNSGPFQPSFVAEKIVIIPPGATQTVSLAQGWEGRLQKLTEAPTDPTTWAEIHFNAWQDMTLV</sequence>
<evidence type="ECO:0000313" key="2">
    <source>
        <dbReference type="EMBL" id="CAF1296604.1"/>
    </source>
</evidence>
<dbReference type="EMBL" id="CAJNOT010002228">
    <property type="protein sequence ID" value="CAF1296604.1"/>
    <property type="molecule type" value="Genomic_DNA"/>
</dbReference>
<feature type="compositionally biased region" description="Acidic residues" evidence="1">
    <location>
        <begin position="55"/>
        <end position="82"/>
    </location>
</feature>